<evidence type="ECO:0000256" key="8">
    <source>
        <dbReference type="ARBA" id="ARBA00038290"/>
    </source>
</evidence>
<comment type="caution">
    <text evidence="13">The sequence shown here is derived from an EMBL/GenBank/DDBJ whole genome shotgun (WGS) entry which is preliminary data.</text>
</comment>
<dbReference type="Proteomes" id="UP001530400">
    <property type="component" value="Unassembled WGS sequence"/>
</dbReference>
<keyword evidence="3" id="KW-0808">Transferase</keyword>
<dbReference type="InterPro" id="IPR051521">
    <property type="entry name" value="tRNA_Mod/Golgi_Maint"/>
</dbReference>
<keyword evidence="14" id="KW-1185">Reference proteome</keyword>
<proteinExistence type="inferred from homology"/>
<keyword evidence="5" id="KW-0819">tRNA processing</keyword>
<keyword evidence="6" id="KW-0539">Nucleus</keyword>
<evidence type="ECO:0000256" key="10">
    <source>
        <dbReference type="ARBA" id="ARBA00042508"/>
    </source>
</evidence>
<evidence type="ECO:0000259" key="12">
    <source>
        <dbReference type="SMART" id="SM01144"/>
    </source>
</evidence>
<dbReference type="SMART" id="SM01144">
    <property type="entry name" value="DTW"/>
    <property type="match status" value="1"/>
</dbReference>
<dbReference type="AlphaFoldDB" id="A0ABD3PTZ2"/>
<evidence type="ECO:0000256" key="11">
    <source>
        <dbReference type="ARBA" id="ARBA00048718"/>
    </source>
</evidence>
<sequence>MSSNNATSAEAKVKAYLDSFTSNNVHPSIQEFPRVACCKPSQSLYCKECCRLVVPDDVLPAPIRLRKHYFLCGGDGVNAITNLRESCPDHQGSNDRPLRLPFDLHVILDDRRGSSTGIHAVALLGSSFCDSFAARHELSEDKEIHPLYNELGSVKLTDVEKLDPIDQSEILENALEAYDESLVDENKPSTYFLFPCPGESVPLQEVSDKVKTLIVLDCKWTKSGAWRRSNRLRHIPKVHLSNPPKISHFWRWHNAGEGMMSTIEAIYYAGLEVYQSKREKLLVDSDVAQSQQLEKSSIDENNLVLLLWLFGRQRMATLEQAKNEGKVAPCCEDGKEMQRALRRRKITWIPKKAPYQ</sequence>
<evidence type="ECO:0000256" key="4">
    <source>
        <dbReference type="ARBA" id="ARBA00022691"/>
    </source>
</evidence>
<dbReference type="PANTHER" id="PTHR15627:SF8">
    <property type="entry name" value="TRNA-URIDINE AMINOCARBOXYPROPYLTRANSFERASE 1"/>
    <property type="match status" value="1"/>
</dbReference>
<dbReference type="EMBL" id="JALLPJ020000470">
    <property type="protein sequence ID" value="KAL3791171.1"/>
    <property type="molecule type" value="Genomic_DNA"/>
</dbReference>
<dbReference type="GO" id="GO:0005634">
    <property type="term" value="C:nucleus"/>
    <property type="evidence" value="ECO:0007669"/>
    <property type="project" value="UniProtKB-SubCell"/>
</dbReference>
<dbReference type="GO" id="GO:0016432">
    <property type="term" value="F:tRNA-uridine aminocarboxypropyltransferase activity"/>
    <property type="evidence" value="ECO:0007669"/>
    <property type="project" value="UniProtKB-EC"/>
</dbReference>
<comment type="function">
    <text evidence="7">Catalyzes the formation of 3-(3-amino-3-carboxypropyl)uridine (acp3U) at position 20 in the D-loop of several cytoplasmic tRNAs (acp3U(20)).</text>
</comment>
<evidence type="ECO:0000313" key="13">
    <source>
        <dbReference type="EMBL" id="KAL3791171.1"/>
    </source>
</evidence>
<evidence type="ECO:0000256" key="6">
    <source>
        <dbReference type="ARBA" id="ARBA00023242"/>
    </source>
</evidence>
<feature type="domain" description="DTW" evidence="12">
    <location>
        <begin position="42"/>
        <end position="297"/>
    </location>
</feature>
<protein>
    <recommendedName>
        <fullName evidence="9">tRNA-uridine aminocarboxypropyltransferase 1</fullName>
        <ecNumber evidence="2">2.5.1.25</ecNumber>
    </recommendedName>
    <alternativeName>
        <fullName evidence="10">DTW domain-containing protein 1</fullName>
    </alternativeName>
</protein>
<dbReference type="Pfam" id="PF03942">
    <property type="entry name" value="DTW"/>
    <property type="match status" value="1"/>
</dbReference>
<organism evidence="13 14">
    <name type="scientific">Cyclotella atomus</name>
    <dbReference type="NCBI Taxonomy" id="382360"/>
    <lineage>
        <taxon>Eukaryota</taxon>
        <taxon>Sar</taxon>
        <taxon>Stramenopiles</taxon>
        <taxon>Ochrophyta</taxon>
        <taxon>Bacillariophyta</taxon>
        <taxon>Coscinodiscophyceae</taxon>
        <taxon>Thalassiosirophycidae</taxon>
        <taxon>Stephanodiscales</taxon>
        <taxon>Stephanodiscaceae</taxon>
        <taxon>Cyclotella</taxon>
    </lineage>
</organism>
<accession>A0ABD3PTZ2</accession>
<gene>
    <name evidence="13" type="ORF">ACHAWO_013602</name>
</gene>
<evidence type="ECO:0000256" key="1">
    <source>
        <dbReference type="ARBA" id="ARBA00004123"/>
    </source>
</evidence>
<dbReference type="PANTHER" id="PTHR15627">
    <property type="entry name" value="NATURAL KILLER CELL-SPECIFIC ANTIGEN KLIP1"/>
    <property type="match status" value="1"/>
</dbReference>
<evidence type="ECO:0000256" key="7">
    <source>
        <dbReference type="ARBA" id="ARBA00037050"/>
    </source>
</evidence>
<reference evidence="13 14" key="1">
    <citation type="submission" date="2024-10" db="EMBL/GenBank/DDBJ databases">
        <title>Updated reference genomes for cyclostephanoid diatoms.</title>
        <authorList>
            <person name="Roberts W.R."/>
            <person name="Alverson A.J."/>
        </authorList>
    </citation>
    <scope>NUCLEOTIDE SEQUENCE [LARGE SCALE GENOMIC DNA]</scope>
    <source>
        <strain evidence="13 14">AJA010-31</strain>
    </source>
</reference>
<evidence type="ECO:0000256" key="2">
    <source>
        <dbReference type="ARBA" id="ARBA00012386"/>
    </source>
</evidence>
<comment type="subcellular location">
    <subcellularLocation>
        <location evidence="1">Nucleus</location>
    </subcellularLocation>
</comment>
<evidence type="ECO:0000256" key="3">
    <source>
        <dbReference type="ARBA" id="ARBA00022679"/>
    </source>
</evidence>
<evidence type="ECO:0000313" key="14">
    <source>
        <dbReference type="Proteomes" id="UP001530400"/>
    </source>
</evidence>
<keyword evidence="4" id="KW-0949">S-adenosyl-L-methionine</keyword>
<evidence type="ECO:0000256" key="9">
    <source>
        <dbReference type="ARBA" id="ARBA00039242"/>
    </source>
</evidence>
<dbReference type="InterPro" id="IPR005636">
    <property type="entry name" value="DTW"/>
</dbReference>
<name>A0ABD3PTZ2_9STRA</name>
<dbReference type="EC" id="2.5.1.25" evidence="2"/>
<comment type="similarity">
    <text evidence="8">Belongs to the TDD superfamily. DTWD1 family.</text>
</comment>
<evidence type="ECO:0000256" key="5">
    <source>
        <dbReference type="ARBA" id="ARBA00022694"/>
    </source>
</evidence>
<dbReference type="GO" id="GO:0008033">
    <property type="term" value="P:tRNA processing"/>
    <property type="evidence" value="ECO:0007669"/>
    <property type="project" value="UniProtKB-KW"/>
</dbReference>
<comment type="catalytic activity">
    <reaction evidence="11">
        <text>a uridine in tRNA + S-adenosyl-L-methionine = a 3-[(3S)-3-amino-3-carboxypropyl]uridine in tRNA + S-methyl-5'-thioadenosine + H(+)</text>
        <dbReference type="Rhea" id="RHEA:62432"/>
        <dbReference type="Rhea" id="RHEA-COMP:13339"/>
        <dbReference type="Rhea" id="RHEA-COMP:16092"/>
        <dbReference type="ChEBI" id="CHEBI:15378"/>
        <dbReference type="ChEBI" id="CHEBI:17509"/>
        <dbReference type="ChEBI" id="CHEBI:59789"/>
        <dbReference type="ChEBI" id="CHEBI:65315"/>
        <dbReference type="ChEBI" id="CHEBI:82930"/>
        <dbReference type="EC" id="2.5.1.25"/>
    </reaction>
</comment>